<comment type="caution">
    <text evidence="1">The sequence shown here is derived from an EMBL/GenBank/DDBJ whole genome shotgun (WGS) entry which is preliminary data.</text>
</comment>
<name>X1JQ48_9ZZZZ</name>
<protein>
    <submittedName>
        <fullName evidence="1">Uncharacterized protein</fullName>
    </submittedName>
</protein>
<reference evidence="1" key="1">
    <citation type="journal article" date="2014" name="Front. Microbiol.">
        <title>High frequency of phylogenetically diverse reductive dehalogenase-homologous genes in deep subseafloor sedimentary metagenomes.</title>
        <authorList>
            <person name="Kawai M."/>
            <person name="Futagami T."/>
            <person name="Toyoda A."/>
            <person name="Takaki Y."/>
            <person name="Nishi S."/>
            <person name="Hori S."/>
            <person name="Arai W."/>
            <person name="Tsubouchi T."/>
            <person name="Morono Y."/>
            <person name="Uchiyama I."/>
            <person name="Ito T."/>
            <person name="Fujiyama A."/>
            <person name="Inagaki F."/>
            <person name="Takami H."/>
        </authorList>
    </citation>
    <scope>NUCLEOTIDE SEQUENCE</scope>
    <source>
        <strain evidence="1">Expedition CK06-06</strain>
    </source>
</reference>
<proteinExistence type="predicted"/>
<accession>X1JQ48</accession>
<gene>
    <name evidence="1" type="ORF">S03H2_61438</name>
</gene>
<sequence>SISKTGINRIELIFIVERTKNIPDNHILSFSKDV</sequence>
<feature type="non-terminal residue" evidence="1">
    <location>
        <position position="1"/>
    </location>
</feature>
<dbReference type="AlphaFoldDB" id="X1JQ48"/>
<organism evidence="1">
    <name type="scientific">marine sediment metagenome</name>
    <dbReference type="NCBI Taxonomy" id="412755"/>
    <lineage>
        <taxon>unclassified sequences</taxon>
        <taxon>metagenomes</taxon>
        <taxon>ecological metagenomes</taxon>
    </lineage>
</organism>
<evidence type="ECO:0000313" key="1">
    <source>
        <dbReference type="EMBL" id="GAH83540.1"/>
    </source>
</evidence>
<dbReference type="EMBL" id="BARU01039660">
    <property type="protein sequence ID" value="GAH83540.1"/>
    <property type="molecule type" value="Genomic_DNA"/>
</dbReference>